<proteinExistence type="inferred from homology"/>
<dbReference type="GO" id="GO:0016616">
    <property type="term" value="F:oxidoreductase activity, acting on the CH-OH group of donors, NAD or NADP as acceptor"/>
    <property type="evidence" value="ECO:0007669"/>
    <property type="project" value="TreeGrafter"/>
</dbReference>
<accession>A0A8H7HPW8</accession>
<name>A0A8H7HPW8_9AGAM</name>
<evidence type="ECO:0000259" key="3">
    <source>
        <dbReference type="Pfam" id="PF01370"/>
    </source>
</evidence>
<feature type="domain" description="NAD-dependent epimerase/dehydratase" evidence="3">
    <location>
        <begin position="18"/>
        <end position="140"/>
    </location>
</feature>
<evidence type="ECO:0000256" key="1">
    <source>
        <dbReference type="ARBA" id="ARBA00023002"/>
    </source>
</evidence>
<organism evidence="4 5">
    <name type="scientific">Rhizoctonia solani</name>
    <dbReference type="NCBI Taxonomy" id="456999"/>
    <lineage>
        <taxon>Eukaryota</taxon>
        <taxon>Fungi</taxon>
        <taxon>Dikarya</taxon>
        <taxon>Basidiomycota</taxon>
        <taxon>Agaricomycotina</taxon>
        <taxon>Agaricomycetes</taxon>
        <taxon>Cantharellales</taxon>
        <taxon>Ceratobasidiaceae</taxon>
        <taxon>Rhizoctonia</taxon>
    </lineage>
</organism>
<dbReference type="PANTHER" id="PTHR10366:SF564">
    <property type="entry name" value="STEROL-4-ALPHA-CARBOXYLATE 3-DEHYDROGENASE, DECARBOXYLATING"/>
    <property type="match status" value="1"/>
</dbReference>
<dbReference type="Pfam" id="PF01370">
    <property type="entry name" value="Epimerase"/>
    <property type="match status" value="1"/>
</dbReference>
<comment type="caution">
    <text evidence="4">The sequence shown here is derived from an EMBL/GenBank/DDBJ whole genome shotgun (WGS) entry which is preliminary data.</text>
</comment>
<dbReference type="Gene3D" id="3.40.50.720">
    <property type="entry name" value="NAD(P)-binding Rossmann-like Domain"/>
    <property type="match status" value="1"/>
</dbReference>
<dbReference type="Proteomes" id="UP000602905">
    <property type="component" value="Unassembled WGS sequence"/>
</dbReference>
<reference evidence="4" key="1">
    <citation type="submission" date="2020-09" db="EMBL/GenBank/DDBJ databases">
        <title>Comparative genome analyses of four rice-infecting Rhizoctonia solani isolates reveal extensive enrichment of homogalacturonan modification genes.</title>
        <authorList>
            <person name="Lee D.-Y."/>
            <person name="Jeon J."/>
            <person name="Kim K.-T."/>
            <person name="Cheong K."/>
            <person name="Song H."/>
            <person name="Choi G."/>
            <person name="Ko J."/>
            <person name="Opiyo S.O."/>
            <person name="Zuo S."/>
            <person name="Madhav S."/>
            <person name="Lee Y.-H."/>
            <person name="Wang G.-L."/>
        </authorList>
    </citation>
    <scope>NUCLEOTIDE SEQUENCE</scope>
    <source>
        <strain evidence="4">AG1-IA WGL</strain>
    </source>
</reference>
<dbReference type="InterPro" id="IPR036291">
    <property type="entry name" value="NAD(P)-bd_dom_sf"/>
</dbReference>
<comment type="similarity">
    <text evidence="2">Belongs to the NAD(P)-dependent epimerase/dehydratase family. Dihydroflavonol-4-reductase subfamily.</text>
</comment>
<evidence type="ECO:0000256" key="2">
    <source>
        <dbReference type="ARBA" id="ARBA00023445"/>
    </source>
</evidence>
<dbReference type="InterPro" id="IPR001509">
    <property type="entry name" value="Epimerase_deHydtase"/>
</dbReference>
<feature type="non-terminal residue" evidence="4">
    <location>
        <position position="351"/>
    </location>
</feature>
<evidence type="ECO:0000313" key="5">
    <source>
        <dbReference type="Proteomes" id="UP000602905"/>
    </source>
</evidence>
<protein>
    <submittedName>
        <fullName evidence="4">NAD-P-binding protein</fullName>
    </submittedName>
</protein>
<evidence type="ECO:0000313" key="4">
    <source>
        <dbReference type="EMBL" id="KAF8704530.1"/>
    </source>
</evidence>
<dbReference type="InterPro" id="IPR050425">
    <property type="entry name" value="NAD(P)_dehydrat-like"/>
</dbReference>
<dbReference type="OrthoDB" id="2735536at2759"/>
<dbReference type="EMBL" id="JACYCD010000054">
    <property type="protein sequence ID" value="KAF8704530.1"/>
    <property type="molecule type" value="Genomic_DNA"/>
</dbReference>
<keyword evidence="1" id="KW-0560">Oxidoreductase</keyword>
<gene>
    <name evidence="4" type="ORF">RHS03_05920</name>
</gene>
<dbReference type="SUPFAM" id="SSF51735">
    <property type="entry name" value="NAD(P)-binding Rossmann-fold domains"/>
    <property type="match status" value="1"/>
</dbReference>
<dbReference type="AlphaFoldDB" id="A0A8H7HPW8"/>
<dbReference type="PANTHER" id="PTHR10366">
    <property type="entry name" value="NAD DEPENDENT EPIMERASE/DEHYDRATASE"/>
    <property type="match status" value="1"/>
</dbReference>
<sequence length="351" mass="38316">MPRLTTPAKVLITVGQPGVNGYLAAHVAKDLLERGNTVVGTVRSSAKGDEMAKRLQTYGSKFSYVVIQDMSQPGVFDEVLRLGDFDGVAHIAVQVSWDSTPFNGSLDASTEGALNILRGIQAHGHGVKRVVLTSTVLAALPSEPGSKNEARWNEEGLRVAQEKGSQASVLERYTASKVWCEKEAWKFVEDNKNKINFDLVTVLPGLITGTPVNDSTPLEQLSSSNHLFEQLRSPPADEKLGDAALIVIHAKDAAAIHSKAFFHEEAAGRRVLAITSQPSWQDIYNALNEEPAFPGFPKGRPGVGERHDIGSEEWDLSFTMSLLGREAIGAKETIREITAYFHKAGWRFTKE</sequence>